<reference evidence="5" key="1">
    <citation type="submission" date="2015-12" db="EMBL/GenBank/DDBJ databases">
        <title>Update maize B73 reference genome by single molecule sequencing technologies.</title>
        <authorList>
            <consortium name="Maize Genome Sequencing Project"/>
            <person name="Ware D."/>
        </authorList>
    </citation>
    <scope>NUCLEOTIDE SEQUENCE [LARGE SCALE GENOMIC DNA]</scope>
    <source>
        <strain evidence="5">cv. B73</strain>
    </source>
</reference>
<feature type="region of interest" description="Disordered" evidence="3">
    <location>
        <begin position="106"/>
        <end position="144"/>
    </location>
</feature>
<dbReference type="InterPro" id="IPR014721">
    <property type="entry name" value="Ribsml_uS5_D2-typ_fold_subgr"/>
</dbReference>
<evidence type="ECO:0000256" key="1">
    <source>
        <dbReference type="ARBA" id="ARBA00022679"/>
    </source>
</evidence>
<evidence type="ECO:0000313" key="4">
    <source>
        <dbReference type="EnsemblPlants" id="Zm00001eb313220_P001"/>
    </source>
</evidence>
<dbReference type="GO" id="GO:0004496">
    <property type="term" value="F:mevalonate kinase activity"/>
    <property type="evidence" value="ECO:0007669"/>
    <property type="project" value="InterPro"/>
</dbReference>
<proteinExistence type="predicted"/>
<dbReference type="GO" id="GO:0005737">
    <property type="term" value="C:cytoplasm"/>
    <property type="evidence" value="ECO:0007669"/>
    <property type="project" value="InterPro"/>
</dbReference>
<dbReference type="InterPro" id="IPR006205">
    <property type="entry name" value="Mev_gal_kin"/>
</dbReference>
<organism evidence="4 5">
    <name type="scientific">Zea mays</name>
    <name type="common">Maize</name>
    <dbReference type="NCBI Taxonomy" id="4577"/>
    <lineage>
        <taxon>Eukaryota</taxon>
        <taxon>Viridiplantae</taxon>
        <taxon>Streptophyta</taxon>
        <taxon>Embryophyta</taxon>
        <taxon>Tracheophyta</taxon>
        <taxon>Spermatophyta</taxon>
        <taxon>Magnoliopsida</taxon>
        <taxon>Liliopsida</taxon>
        <taxon>Poales</taxon>
        <taxon>Poaceae</taxon>
        <taxon>PACMAD clade</taxon>
        <taxon>Panicoideae</taxon>
        <taxon>Andropogonodae</taxon>
        <taxon>Andropogoneae</taxon>
        <taxon>Tripsacinae</taxon>
        <taxon>Zea</taxon>
    </lineage>
</organism>
<dbReference type="InParanoid" id="A0A804QAJ0"/>
<evidence type="ECO:0000256" key="2">
    <source>
        <dbReference type="ARBA" id="ARBA00022777"/>
    </source>
</evidence>
<dbReference type="PANTHER" id="PTHR43290">
    <property type="entry name" value="MEVALONATE KINASE"/>
    <property type="match status" value="1"/>
</dbReference>
<dbReference type="Gene3D" id="3.30.230.10">
    <property type="match status" value="1"/>
</dbReference>
<protein>
    <recommendedName>
        <fullName evidence="6">Mevalonate kinase</fullName>
    </recommendedName>
</protein>
<keyword evidence="1" id="KW-0808">Transferase</keyword>
<dbReference type="Gramene" id="Zm00001eb313220_T001">
    <property type="protein sequence ID" value="Zm00001eb313220_P001"/>
    <property type="gene ID" value="Zm00001eb313220"/>
</dbReference>
<dbReference type="PANTHER" id="PTHR43290:SF2">
    <property type="entry name" value="MEVALONATE KINASE"/>
    <property type="match status" value="1"/>
</dbReference>
<dbReference type="Proteomes" id="UP000007305">
    <property type="component" value="Chromosome 7"/>
</dbReference>
<keyword evidence="2" id="KW-0418">Kinase</keyword>
<dbReference type="SUPFAM" id="SSF54211">
    <property type="entry name" value="Ribosomal protein S5 domain 2-like"/>
    <property type="match status" value="1"/>
</dbReference>
<evidence type="ECO:0008006" key="6">
    <source>
        <dbReference type="Google" id="ProtNLM"/>
    </source>
</evidence>
<name>A0A804QAJ0_MAIZE</name>
<dbReference type="AlphaFoldDB" id="A0A804QAJ0"/>
<feature type="compositionally biased region" description="Polar residues" evidence="3">
    <location>
        <begin position="131"/>
        <end position="144"/>
    </location>
</feature>
<dbReference type="GO" id="GO:0005524">
    <property type="term" value="F:ATP binding"/>
    <property type="evidence" value="ECO:0007669"/>
    <property type="project" value="InterPro"/>
</dbReference>
<reference evidence="4" key="3">
    <citation type="submission" date="2021-05" db="UniProtKB">
        <authorList>
            <consortium name="EnsemblPlants"/>
        </authorList>
    </citation>
    <scope>IDENTIFICATION</scope>
    <source>
        <strain evidence="4">cv. B73</strain>
    </source>
</reference>
<dbReference type="InterPro" id="IPR020568">
    <property type="entry name" value="Ribosomal_Su5_D2-typ_SF"/>
</dbReference>
<sequence>MDPVAGTAEHRGPLEVHARAPGKIILAGEHAVVHGSDAVAAAIDLYTNSSLLLLRPAGPAPLPRGGTGSGAVELDLRDSGLTFSWSCSRLRGALGEETSVVLPARASTHARTPSHSPDSTTTQLILGMPTPSLSSDQQLTLNAT</sequence>
<dbReference type="GO" id="GO:0008299">
    <property type="term" value="P:isoprenoid biosynthetic process"/>
    <property type="evidence" value="ECO:0007669"/>
    <property type="project" value="InterPro"/>
</dbReference>
<feature type="compositionally biased region" description="Polar residues" evidence="3">
    <location>
        <begin position="109"/>
        <end position="124"/>
    </location>
</feature>
<reference evidence="4" key="2">
    <citation type="submission" date="2019-07" db="EMBL/GenBank/DDBJ databases">
        <authorList>
            <person name="Seetharam A."/>
            <person name="Woodhouse M."/>
            <person name="Cannon E."/>
        </authorList>
    </citation>
    <scope>NUCLEOTIDE SEQUENCE [LARGE SCALE GENOMIC DNA]</scope>
    <source>
        <strain evidence="4">cv. B73</strain>
    </source>
</reference>
<keyword evidence="5" id="KW-1185">Reference proteome</keyword>
<accession>A0A804QAJ0</accession>
<evidence type="ECO:0000256" key="3">
    <source>
        <dbReference type="SAM" id="MobiDB-lite"/>
    </source>
</evidence>
<evidence type="ECO:0000313" key="5">
    <source>
        <dbReference type="Proteomes" id="UP000007305"/>
    </source>
</evidence>
<dbReference type="EnsemblPlants" id="Zm00001eb313220_T001">
    <property type="protein sequence ID" value="Zm00001eb313220_P001"/>
    <property type="gene ID" value="Zm00001eb313220"/>
</dbReference>